<dbReference type="eggNOG" id="COG2120">
    <property type="taxonomic scope" value="Bacteria"/>
</dbReference>
<proteinExistence type="inferred from homology"/>
<dbReference type="GO" id="GO:0008270">
    <property type="term" value="F:zinc ion binding"/>
    <property type="evidence" value="ECO:0007669"/>
    <property type="project" value="UniProtKB-UniRule"/>
</dbReference>
<comment type="function">
    <text evidence="4">Catalyzes the deacetylation of 1D-myo-inositol 2-acetamido-2-deoxy-alpha-D-glucopyranoside (GlcNAc-Ins) in the mycothiol biosynthesis pathway.</text>
</comment>
<dbReference type="PATRIC" id="fig|1035195.3.peg.131"/>
<accession>L1MNG8</accession>
<comment type="similarity">
    <text evidence="4">Belongs to the MshB deacetylase family.</text>
</comment>
<sequence length="307" mass="32774">MSKSMMPSRDLAGARIVAVHAHPDDEAIWTGGLLADAAERGADVTVVTCTLGEQGEVIGETYQGLVADAADQLGGLRIAELRESLCHLGVRGEFLGGAGRWRDSGMVGDPANNHPRAFINSGDTAVEQLVHVLNRLCPHVVVTYGPDGGYGHPDHIRAHEITHVAIPRLPEEEQPQRIVWAVTSREDVDHGLAAIATIPEGWRWPGEGDIAAVEHSDFVVPLNEVAYSAKLRAMKAHATQLWIADGEVSHTNPHAARATVTDTTAAPTVFALSNLIAQPLPAREHYQLGYGLPCGASDTSIMAGLSW</sequence>
<dbReference type="NCBIfam" id="TIGR03445">
    <property type="entry name" value="mycothiol_MshB"/>
    <property type="match status" value="1"/>
</dbReference>
<keyword evidence="2 4" id="KW-0378">Hydrolase</keyword>
<protein>
    <recommendedName>
        <fullName evidence="4">1D-myo-inositol 2-acetamido-2-deoxy-alpha-D-glucopyranoside deacetylase</fullName>
        <shortName evidence="4">GlcNAc-Ins deacetylase</shortName>
        <ecNumber evidence="4">3.5.1.103</ecNumber>
    </recommendedName>
    <alternativeName>
        <fullName evidence="4">N-acetyl-1-D-myo-inositol-2-amino-2-deoxy-alpha-D-glucopyranoside deacetylase</fullName>
    </alternativeName>
</protein>
<dbReference type="HAMAP" id="MF_01696">
    <property type="entry name" value="MshB"/>
    <property type="match status" value="1"/>
</dbReference>
<comment type="catalytic activity">
    <reaction evidence="4">
        <text>1D-myo-inositol 2-acetamido-2-deoxy-alpha-D-glucopyranoside + H2O = 1D-myo-inositol 2-amino-2-deoxy-alpha-D-glucopyranoside + acetate</text>
        <dbReference type="Rhea" id="RHEA:26180"/>
        <dbReference type="ChEBI" id="CHEBI:15377"/>
        <dbReference type="ChEBI" id="CHEBI:30089"/>
        <dbReference type="ChEBI" id="CHEBI:52442"/>
        <dbReference type="ChEBI" id="CHEBI:58886"/>
        <dbReference type="EC" id="3.5.1.103"/>
    </reaction>
</comment>
<feature type="binding site" evidence="4">
    <location>
        <position position="25"/>
    </location>
    <ligand>
        <name>Zn(2+)</name>
        <dbReference type="ChEBI" id="CHEBI:29105"/>
    </ligand>
</feature>
<evidence type="ECO:0000256" key="2">
    <source>
        <dbReference type="ARBA" id="ARBA00022801"/>
    </source>
</evidence>
<keyword evidence="3 4" id="KW-0862">Zinc</keyword>
<dbReference type="STRING" id="1035195.HMPREF9997_00142"/>
<name>L1MNG8_9CORY</name>
<comment type="cofactor">
    <cofactor evidence="4">
        <name>Zn(2+)</name>
        <dbReference type="ChEBI" id="CHEBI:29105"/>
    </cofactor>
    <text evidence="4">Binds 1 zinc ion per subunit.</text>
</comment>
<gene>
    <name evidence="4" type="primary">mshB</name>
    <name evidence="5" type="ORF">HMPREF9997_00142</name>
</gene>
<dbReference type="Pfam" id="PF02585">
    <property type="entry name" value="PIG-L"/>
    <property type="match status" value="1"/>
</dbReference>
<dbReference type="GO" id="GO:0010125">
    <property type="term" value="P:mycothiol biosynthetic process"/>
    <property type="evidence" value="ECO:0007669"/>
    <property type="project" value="UniProtKB-UniRule"/>
</dbReference>
<dbReference type="Gene3D" id="3.40.50.10320">
    <property type="entry name" value="LmbE-like"/>
    <property type="match status" value="1"/>
</dbReference>
<dbReference type="GO" id="GO:0035595">
    <property type="term" value="F:N-acetylglucosaminylinositol deacetylase activity"/>
    <property type="evidence" value="ECO:0007669"/>
    <property type="project" value="UniProtKB-EC"/>
</dbReference>
<dbReference type="EC" id="3.5.1.103" evidence="4"/>
<organism evidence="5 6">
    <name type="scientific">Corynebacterium durum F0235</name>
    <dbReference type="NCBI Taxonomy" id="1035195"/>
    <lineage>
        <taxon>Bacteria</taxon>
        <taxon>Bacillati</taxon>
        <taxon>Actinomycetota</taxon>
        <taxon>Actinomycetes</taxon>
        <taxon>Mycobacteriales</taxon>
        <taxon>Corynebacteriaceae</taxon>
        <taxon>Corynebacterium</taxon>
    </lineage>
</organism>
<dbReference type="Proteomes" id="UP000010445">
    <property type="component" value="Unassembled WGS sequence"/>
</dbReference>
<evidence type="ECO:0000313" key="6">
    <source>
        <dbReference type="Proteomes" id="UP000010445"/>
    </source>
</evidence>
<evidence type="ECO:0000256" key="4">
    <source>
        <dbReference type="HAMAP-Rule" id="MF_01696"/>
    </source>
</evidence>
<dbReference type="SUPFAM" id="SSF102588">
    <property type="entry name" value="LmbE-like"/>
    <property type="match status" value="1"/>
</dbReference>
<keyword evidence="1 4" id="KW-0479">Metal-binding</keyword>
<dbReference type="AlphaFoldDB" id="L1MNG8"/>
<reference evidence="5 6" key="1">
    <citation type="submission" date="2012-05" db="EMBL/GenBank/DDBJ databases">
        <authorList>
            <person name="Weinstock G."/>
            <person name="Sodergren E."/>
            <person name="Lobos E.A."/>
            <person name="Fulton L."/>
            <person name="Fulton R."/>
            <person name="Courtney L."/>
            <person name="Fronick C."/>
            <person name="O'Laughlin M."/>
            <person name="Godfrey J."/>
            <person name="Wilson R.M."/>
            <person name="Miner T."/>
            <person name="Farmer C."/>
            <person name="Delehaunty K."/>
            <person name="Cordes M."/>
            <person name="Minx P."/>
            <person name="Tomlinson C."/>
            <person name="Chen J."/>
            <person name="Wollam A."/>
            <person name="Pepin K.H."/>
            <person name="Bhonagiri V."/>
            <person name="Zhang X."/>
            <person name="Suruliraj S."/>
            <person name="Warren W."/>
            <person name="Mitreva M."/>
            <person name="Mardis E.R."/>
            <person name="Wilson R.K."/>
        </authorList>
    </citation>
    <scope>NUCLEOTIDE SEQUENCE [LARGE SCALE GENOMIC DNA]</scope>
    <source>
        <strain evidence="5 6">F0235</strain>
    </source>
</reference>
<evidence type="ECO:0000313" key="5">
    <source>
        <dbReference type="EMBL" id="EKX92476.1"/>
    </source>
</evidence>
<dbReference type="HOGENOM" id="CLU_049311_2_1_11"/>
<feature type="binding site" evidence="4">
    <location>
        <position position="22"/>
    </location>
    <ligand>
        <name>Zn(2+)</name>
        <dbReference type="ChEBI" id="CHEBI:29105"/>
    </ligand>
</feature>
<dbReference type="PANTHER" id="PTHR12993">
    <property type="entry name" value="N-ACETYLGLUCOSAMINYL-PHOSPHATIDYLINOSITOL DE-N-ACETYLASE-RELATED"/>
    <property type="match status" value="1"/>
</dbReference>
<dbReference type="InterPro" id="IPR003737">
    <property type="entry name" value="GlcNAc_PI_deacetylase-related"/>
</dbReference>
<feature type="binding site" evidence="4">
    <location>
        <position position="155"/>
    </location>
    <ligand>
        <name>Zn(2+)</name>
        <dbReference type="ChEBI" id="CHEBI:29105"/>
    </ligand>
</feature>
<dbReference type="InterPro" id="IPR017810">
    <property type="entry name" value="Mycothiol_biosynthesis_MshB"/>
</dbReference>
<dbReference type="InterPro" id="IPR024078">
    <property type="entry name" value="LmbE-like_dom_sf"/>
</dbReference>
<dbReference type="EMBL" id="AMEM01000005">
    <property type="protein sequence ID" value="EKX92476.1"/>
    <property type="molecule type" value="Genomic_DNA"/>
</dbReference>
<comment type="caution">
    <text evidence="5">The sequence shown here is derived from an EMBL/GenBank/DDBJ whole genome shotgun (WGS) entry which is preliminary data.</text>
</comment>
<evidence type="ECO:0000256" key="1">
    <source>
        <dbReference type="ARBA" id="ARBA00022723"/>
    </source>
</evidence>
<dbReference type="PANTHER" id="PTHR12993:SF26">
    <property type="entry name" value="1D-MYO-INOSITOL 2-ACETAMIDO-2-DEOXY-ALPHA-D-GLUCOPYRANOSIDE DEACETYLASE"/>
    <property type="match status" value="1"/>
</dbReference>
<evidence type="ECO:0000256" key="3">
    <source>
        <dbReference type="ARBA" id="ARBA00022833"/>
    </source>
</evidence>
<keyword evidence="6" id="KW-1185">Reference proteome</keyword>